<keyword evidence="10 13" id="KW-0472">Membrane</keyword>
<gene>
    <name evidence="14" type="ORF">MANES_18G028800</name>
</gene>
<dbReference type="PANTHER" id="PTHR24282">
    <property type="entry name" value="CYTOCHROME P450 FAMILY MEMBER"/>
    <property type="match status" value="1"/>
</dbReference>
<evidence type="ECO:0000256" key="7">
    <source>
        <dbReference type="ARBA" id="ARBA00023002"/>
    </source>
</evidence>
<dbReference type="PROSITE" id="PS00086">
    <property type="entry name" value="CYTOCHROME_P450"/>
    <property type="match status" value="1"/>
</dbReference>
<comment type="subcellular location">
    <subcellularLocation>
        <location evidence="1">Membrane</location>
        <topology evidence="1">Single-pass membrane protein</topology>
    </subcellularLocation>
</comment>
<evidence type="ECO:0000256" key="8">
    <source>
        <dbReference type="ARBA" id="ARBA00023004"/>
    </source>
</evidence>
<dbReference type="Pfam" id="PF00067">
    <property type="entry name" value="p450"/>
    <property type="match status" value="1"/>
</dbReference>
<protein>
    <recommendedName>
        <fullName evidence="15">Cytochrome P450</fullName>
    </recommendedName>
</protein>
<keyword evidence="5 11" id="KW-0479">Metal-binding</keyword>
<dbReference type="GO" id="GO:0016020">
    <property type="term" value="C:membrane"/>
    <property type="evidence" value="ECO:0007669"/>
    <property type="project" value="UniProtKB-SubCell"/>
</dbReference>
<evidence type="ECO:0000256" key="12">
    <source>
        <dbReference type="RuleBase" id="RU000461"/>
    </source>
</evidence>
<comment type="cofactor">
    <cofactor evidence="11">
        <name>heme</name>
        <dbReference type="ChEBI" id="CHEBI:30413"/>
    </cofactor>
</comment>
<reference evidence="14" key="1">
    <citation type="submission" date="2016-02" db="EMBL/GenBank/DDBJ databases">
        <title>WGS assembly of Manihot esculenta.</title>
        <authorList>
            <person name="Bredeson J.V."/>
            <person name="Prochnik S.E."/>
            <person name="Lyons J.B."/>
            <person name="Schmutz J."/>
            <person name="Grimwood J."/>
            <person name="Vrebalov J."/>
            <person name="Bart R.S."/>
            <person name="Amuge T."/>
            <person name="Ferguson M.E."/>
            <person name="Green R."/>
            <person name="Putnam N."/>
            <person name="Stites J."/>
            <person name="Rounsley S."/>
            <person name="Rokhsar D.S."/>
        </authorList>
    </citation>
    <scope>NUCLEOTIDE SEQUENCE [LARGE SCALE GENOMIC DNA]</scope>
    <source>
        <tissue evidence="14">Leaf</tissue>
    </source>
</reference>
<evidence type="ECO:0008006" key="15">
    <source>
        <dbReference type="Google" id="ProtNLM"/>
    </source>
</evidence>
<dbReference type="PANTHER" id="PTHR24282:SF221">
    <property type="entry name" value="CYTOCHROME P450"/>
    <property type="match status" value="1"/>
</dbReference>
<evidence type="ECO:0000256" key="9">
    <source>
        <dbReference type="ARBA" id="ARBA00023033"/>
    </source>
</evidence>
<feature type="transmembrane region" description="Helical" evidence="13">
    <location>
        <begin position="6"/>
        <end position="28"/>
    </location>
</feature>
<evidence type="ECO:0000256" key="2">
    <source>
        <dbReference type="ARBA" id="ARBA00010617"/>
    </source>
</evidence>
<evidence type="ECO:0000256" key="10">
    <source>
        <dbReference type="ARBA" id="ARBA00023136"/>
    </source>
</evidence>
<evidence type="ECO:0000256" key="1">
    <source>
        <dbReference type="ARBA" id="ARBA00004167"/>
    </source>
</evidence>
<feature type="binding site" description="axial binding residue" evidence="11">
    <location>
        <position position="450"/>
    </location>
    <ligand>
        <name>heme</name>
        <dbReference type="ChEBI" id="CHEBI:30413"/>
    </ligand>
    <ligandPart>
        <name>Fe</name>
        <dbReference type="ChEBI" id="CHEBI:18248"/>
    </ligandPart>
</feature>
<dbReference type="GO" id="GO:0004497">
    <property type="term" value="F:monooxygenase activity"/>
    <property type="evidence" value="ECO:0000318"/>
    <property type="project" value="GO_Central"/>
</dbReference>
<dbReference type="AlphaFoldDB" id="A0A2C9U0V2"/>
<keyword evidence="6 13" id="KW-1133">Transmembrane helix</keyword>
<organism evidence="14">
    <name type="scientific">Manihot esculenta</name>
    <name type="common">Cassava</name>
    <name type="synonym">Jatropha manihot</name>
    <dbReference type="NCBI Taxonomy" id="3983"/>
    <lineage>
        <taxon>Eukaryota</taxon>
        <taxon>Viridiplantae</taxon>
        <taxon>Streptophyta</taxon>
        <taxon>Embryophyta</taxon>
        <taxon>Tracheophyta</taxon>
        <taxon>Spermatophyta</taxon>
        <taxon>Magnoliopsida</taxon>
        <taxon>eudicotyledons</taxon>
        <taxon>Gunneridae</taxon>
        <taxon>Pentapetalae</taxon>
        <taxon>rosids</taxon>
        <taxon>fabids</taxon>
        <taxon>Malpighiales</taxon>
        <taxon>Euphorbiaceae</taxon>
        <taxon>Crotonoideae</taxon>
        <taxon>Manihoteae</taxon>
        <taxon>Manihot</taxon>
    </lineage>
</organism>
<keyword evidence="3 11" id="KW-0349">Heme</keyword>
<dbReference type="GO" id="GO:0016705">
    <property type="term" value="F:oxidoreductase activity, acting on paired donors, with incorporation or reduction of molecular oxygen"/>
    <property type="evidence" value="ECO:0007669"/>
    <property type="project" value="InterPro"/>
</dbReference>
<dbReference type="PRINTS" id="PR00463">
    <property type="entry name" value="EP450I"/>
</dbReference>
<accession>A0A2C9U0V2</accession>
<comment type="similarity">
    <text evidence="2 12">Belongs to the cytochrome P450 family.</text>
</comment>
<keyword evidence="4 13" id="KW-0812">Transmembrane</keyword>
<keyword evidence="9 12" id="KW-0503">Monooxygenase</keyword>
<dbReference type="PRINTS" id="PR00385">
    <property type="entry name" value="P450"/>
</dbReference>
<evidence type="ECO:0000256" key="5">
    <source>
        <dbReference type="ARBA" id="ARBA00022723"/>
    </source>
</evidence>
<name>A0A2C9U0V2_MANES</name>
<dbReference type="InterPro" id="IPR017972">
    <property type="entry name" value="Cyt_P450_CS"/>
</dbReference>
<dbReference type="InterPro" id="IPR002401">
    <property type="entry name" value="Cyt_P450_E_grp-I"/>
</dbReference>
<proteinExistence type="inferred from homology"/>
<dbReference type="InterPro" id="IPR050665">
    <property type="entry name" value="Cytochrome_P450_Monooxygen"/>
</dbReference>
<evidence type="ECO:0000256" key="4">
    <source>
        <dbReference type="ARBA" id="ARBA00022692"/>
    </source>
</evidence>
<keyword evidence="7 12" id="KW-0560">Oxidoreductase</keyword>
<dbReference type="GO" id="GO:0005506">
    <property type="term" value="F:iron ion binding"/>
    <property type="evidence" value="ECO:0007669"/>
    <property type="project" value="InterPro"/>
</dbReference>
<dbReference type="SUPFAM" id="SSF48264">
    <property type="entry name" value="Cytochrome P450"/>
    <property type="match status" value="1"/>
</dbReference>
<evidence type="ECO:0000313" key="14">
    <source>
        <dbReference type="EMBL" id="OAY22822.1"/>
    </source>
</evidence>
<keyword evidence="8 11" id="KW-0408">Iron</keyword>
<dbReference type="GO" id="GO:0020037">
    <property type="term" value="F:heme binding"/>
    <property type="evidence" value="ECO:0007669"/>
    <property type="project" value="InterPro"/>
</dbReference>
<evidence type="ECO:0000256" key="6">
    <source>
        <dbReference type="ARBA" id="ARBA00022989"/>
    </source>
</evidence>
<evidence type="ECO:0000256" key="3">
    <source>
        <dbReference type="ARBA" id="ARBA00022617"/>
    </source>
</evidence>
<dbReference type="Gene3D" id="1.10.630.10">
    <property type="entry name" value="Cytochrome P450"/>
    <property type="match status" value="1"/>
</dbReference>
<dbReference type="InterPro" id="IPR036396">
    <property type="entry name" value="Cyt_P450_sf"/>
</dbReference>
<dbReference type="EMBL" id="CM004404">
    <property type="protein sequence ID" value="OAY22822.1"/>
    <property type="molecule type" value="Genomic_DNA"/>
</dbReference>
<evidence type="ECO:0000256" key="11">
    <source>
        <dbReference type="PIRSR" id="PIRSR602401-1"/>
    </source>
</evidence>
<evidence type="ECO:0000256" key="13">
    <source>
        <dbReference type="SAM" id="Phobius"/>
    </source>
</evidence>
<dbReference type="InterPro" id="IPR001128">
    <property type="entry name" value="Cyt_P450"/>
</dbReference>
<sequence>MLLILSISVILAILILYLLQLVYSILWIPYKIQRHFRNQGIGGPSYRPIIGNSSELRRKMAEAKSKESHGHNVLHRVVPSYHTWSMMYGKNYLYWFGPKPRLAIADPGMIKEVLMNTGGPFERLFNNPSSKKLLGEGLAELRGEKWAVHRRISNLALNMEQVKGWVPKMVASTMMMLEKWEERRAGKDEFEIEVHKEIHDLSADIISRTIFGSSFAEGKRIFELQEQQMRLFFVSLTSVYIPGFRFLPTKKNKERWRLDKEICDSIRKLIETNNRRAENSRNLLSLLMSPHKFHDQEDKLEIDEIIDECKTFYFAGKETSANVLTWALILLAMHQDWQTKAREEINIVCKDNELPTAENLSQLKIISMIINETLRLYTPVTMLMRRTCKDVKLGDLEIPGDTQLALAIIATHHDPEIWGEDADKFNPQRFSEPRKHLASFFPWGLGPRICVGQSFAMVELKLVLAIVISRFSFVLSPTYVHAPMQFLTVQPQYGAHILFRRI</sequence>